<keyword evidence="5" id="KW-1185">Reference proteome</keyword>
<protein>
    <submittedName>
        <fullName evidence="4">Dihydroflavonol 4-reductase</fullName>
    </submittedName>
</protein>
<dbReference type="EMBL" id="VRMN01000010">
    <property type="protein sequence ID" value="KAA8492093.1"/>
    <property type="molecule type" value="Genomic_DNA"/>
</dbReference>
<dbReference type="AlphaFoldDB" id="A0A5J4YN50"/>
<feature type="domain" description="NAD-dependent epimerase/dehydratase" evidence="3">
    <location>
        <begin position="6"/>
        <end position="268"/>
    </location>
</feature>
<keyword evidence="1" id="KW-0560">Oxidoreductase</keyword>
<dbReference type="OrthoDB" id="2735536at2759"/>
<name>A0A5J4YN50_PORPP</name>
<dbReference type="SUPFAM" id="SSF51735">
    <property type="entry name" value="NAD(P)-binding Rossmann-fold domains"/>
    <property type="match status" value="1"/>
</dbReference>
<dbReference type="InterPro" id="IPR001509">
    <property type="entry name" value="Epimerase_deHydtase"/>
</dbReference>
<comment type="caution">
    <text evidence="4">The sequence shown here is derived from an EMBL/GenBank/DDBJ whole genome shotgun (WGS) entry which is preliminary data.</text>
</comment>
<sequence length="393" mass="43506">MERVVVCVTGATGFVGGHIAVELLKSAPFHWVVRACVRCSADDAKLSFLRAAEQEREQKEGRAAACARLEIARFDIDDDNNEQQDRDAFRDAAIVVHAAAKVAFESSQADTEIVQPSLRGTQRVLMHLDRSTTRLLLFLSSIAAVRSFDQPDTHVFTEADWNSWSTLANGDAYGYAKTAAERMVRDFAQAELQKQQQHRGHVPLQVVSVNPGVCLGPALAKAHTKASPLIVRQMLFANSLVADQQLAVVDARDVARFVRMVAERALAGPSATYVDYQRFVLVCDNLLLSELAALLHNCADLAQYDVRAVFDHPFKLWCKSWLMSPFWRESFARRCVLDGSHAVSEFRQAESASGVEVDTGFSYTDIRDSLRDTALTMIREFGITPRAKATAAS</sequence>
<dbReference type="Proteomes" id="UP000324585">
    <property type="component" value="Unassembled WGS sequence"/>
</dbReference>
<evidence type="ECO:0000256" key="1">
    <source>
        <dbReference type="ARBA" id="ARBA00023002"/>
    </source>
</evidence>
<dbReference type="PANTHER" id="PTHR10366">
    <property type="entry name" value="NAD DEPENDENT EPIMERASE/DEHYDRATASE"/>
    <property type="match status" value="1"/>
</dbReference>
<comment type="similarity">
    <text evidence="2">Belongs to the NAD(P)-dependent epimerase/dehydratase family. Dihydroflavonol-4-reductase subfamily.</text>
</comment>
<dbReference type="PANTHER" id="PTHR10366:SF564">
    <property type="entry name" value="STEROL-4-ALPHA-CARBOXYLATE 3-DEHYDROGENASE, DECARBOXYLATING"/>
    <property type="match status" value="1"/>
</dbReference>
<organism evidence="4 5">
    <name type="scientific">Porphyridium purpureum</name>
    <name type="common">Red alga</name>
    <name type="synonym">Porphyridium cruentum</name>
    <dbReference type="NCBI Taxonomy" id="35688"/>
    <lineage>
        <taxon>Eukaryota</taxon>
        <taxon>Rhodophyta</taxon>
        <taxon>Bangiophyceae</taxon>
        <taxon>Porphyridiales</taxon>
        <taxon>Porphyridiaceae</taxon>
        <taxon>Porphyridium</taxon>
    </lineage>
</organism>
<proteinExistence type="inferred from homology"/>
<accession>A0A5J4YN50</accession>
<evidence type="ECO:0000256" key="2">
    <source>
        <dbReference type="ARBA" id="ARBA00023445"/>
    </source>
</evidence>
<dbReference type="Pfam" id="PF01370">
    <property type="entry name" value="Epimerase"/>
    <property type="match status" value="1"/>
</dbReference>
<evidence type="ECO:0000313" key="4">
    <source>
        <dbReference type="EMBL" id="KAA8492093.1"/>
    </source>
</evidence>
<dbReference type="InterPro" id="IPR050425">
    <property type="entry name" value="NAD(P)_dehydrat-like"/>
</dbReference>
<evidence type="ECO:0000313" key="5">
    <source>
        <dbReference type="Proteomes" id="UP000324585"/>
    </source>
</evidence>
<dbReference type="GO" id="GO:0016616">
    <property type="term" value="F:oxidoreductase activity, acting on the CH-OH group of donors, NAD or NADP as acceptor"/>
    <property type="evidence" value="ECO:0007669"/>
    <property type="project" value="TreeGrafter"/>
</dbReference>
<dbReference type="Gene3D" id="3.40.50.720">
    <property type="entry name" value="NAD(P)-binding Rossmann-like Domain"/>
    <property type="match status" value="1"/>
</dbReference>
<gene>
    <name evidence="4" type="ORF">FVE85_3531</name>
</gene>
<evidence type="ECO:0000259" key="3">
    <source>
        <dbReference type="Pfam" id="PF01370"/>
    </source>
</evidence>
<reference evidence="5" key="1">
    <citation type="journal article" date="2019" name="Nat. Commun.">
        <title>Expansion of phycobilisome linker gene families in mesophilic red algae.</title>
        <authorList>
            <person name="Lee J."/>
            <person name="Kim D."/>
            <person name="Bhattacharya D."/>
            <person name="Yoon H.S."/>
        </authorList>
    </citation>
    <scope>NUCLEOTIDE SEQUENCE [LARGE SCALE GENOMIC DNA]</scope>
    <source>
        <strain evidence="5">CCMP 1328</strain>
    </source>
</reference>
<dbReference type="InterPro" id="IPR036291">
    <property type="entry name" value="NAD(P)-bd_dom_sf"/>
</dbReference>